<evidence type="ECO:0000313" key="1">
    <source>
        <dbReference type="EMBL" id="AMS43378.1"/>
    </source>
</evidence>
<accession>A0AAC9ASL3</accession>
<reference evidence="1 3" key="1">
    <citation type="submission" date="2016-03" db="EMBL/GenBank/DDBJ databases">
        <title>Complete genome of Aminobacter aminovorans KCTC 2477.</title>
        <authorList>
            <person name="Kim K.M."/>
        </authorList>
    </citation>
    <scope>NUCLEOTIDE SEQUENCE [LARGE SCALE GENOMIC DNA]</scope>
    <source>
        <strain evidence="1 3">KCTC 2477</strain>
    </source>
</reference>
<sequence>MDEIGLELEALLGRFVNGDDTRLATANRLEVLLSDLFPGDEVVNERVGDLAQYRPGGGEFLLDAEEMRTRLDRLRRYLTLLR</sequence>
<evidence type="ECO:0000313" key="4">
    <source>
        <dbReference type="Proteomes" id="UP000577697"/>
    </source>
</evidence>
<reference evidence="2 4" key="2">
    <citation type="submission" date="2020-08" db="EMBL/GenBank/DDBJ databases">
        <title>Genomic Encyclopedia of Type Strains, Phase IV (KMG-IV): sequencing the most valuable type-strain genomes for metagenomic binning, comparative biology and taxonomic classification.</title>
        <authorList>
            <person name="Goeker M."/>
        </authorList>
    </citation>
    <scope>NUCLEOTIDE SEQUENCE [LARGE SCALE GENOMIC DNA]</scope>
    <source>
        <strain evidence="2 4">DSM 10368</strain>
    </source>
</reference>
<evidence type="ECO:0000313" key="2">
    <source>
        <dbReference type="EMBL" id="MBB3706064.1"/>
    </source>
</evidence>
<dbReference type="EMBL" id="JACICB010000008">
    <property type="protein sequence ID" value="MBB3706064.1"/>
    <property type="molecule type" value="Genomic_DNA"/>
</dbReference>
<dbReference type="AlphaFoldDB" id="A0AAC9ASL3"/>
<organism evidence="1 3">
    <name type="scientific">Aminobacter aminovorans</name>
    <name type="common">Chelatobacter heintzii</name>
    <dbReference type="NCBI Taxonomy" id="83263"/>
    <lineage>
        <taxon>Bacteria</taxon>
        <taxon>Pseudomonadati</taxon>
        <taxon>Pseudomonadota</taxon>
        <taxon>Alphaproteobacteria</taxon>
        <taxon>Hyphomicrobiales</taxon>
        <taxon>Phyllobacteriaceae</taxon>
        <taxon>Aminobacter</taxon>
    </lineage>
</organism>
<dbReference type="Proteomes" id="UP000075755">
    <property type="component" value="Chromosome"/>
</dbReference>
<gene>
    <name evidence="1" type="ORF">AA2016_4466</name>
    <name evidence="2" type="ORF">FHS67_002384</name>
</gene>
<dbReference type="KEGG" id="aak:AA2016_4466"/>
<dbReference type="EMBL" id="CP015005">
    <property type="protein sequence ID" value="AMS43378.1"/>
    <property type="molecule type" value="Genomic_DNA"/>
</dbReference>
<keyword evidence="4" id="KW-1185">Reference proteome</keyword>
<name>A0AAC9ASL3_AMIAI</name>
<proteinExistence type="predicted"/>
<protein>
    <submittedName>
        <fullName evidence="1">Uncharacterized protein</fullName>
    </submittedName>
</protein>
<dbReference type="Proteomes" id="UP000577697">
    <property type="component" value="Unassembled WGS sequence"/>
</dbReference>
<dbReference type="RefSeq" id="WP_067963957.1">
    <property type="nucleotide sequence ID" value="NZ_CP015005.1"/>
</dbReference>
<evidence type="ECO:0000313" key="3">
    <source>
        <dbReference type="Proteomes" id="UP000075755"/>
    </source>
</evidence>